<dbReference type="EMBL" id="DXHL01000032">
    <property type="protein sequence ID" value="HIW11178.1"/>
    <property type="molecule type" value="Genomic_DNA"/>
</dbReference>
<feature type="signal peptide" evidence="1">
    <location>
        <begin position="1"/>
        <end position="31"/>
    </location>
</feature>
<protein>
    <submittedName>
        <fullName evidence="2">DUF4493 domain-containing protein</fullName>
    </submittedName>
</protein>
<dbReference type="Pfam" id="PF14900">
    <property type="entry name" value="DUF4493"/>
    <property type="match status" value="1"/>
</dbReference>
<reference evidence="2" key="1">
    <citation type="journal article" date="2021" name="PeerJ">
        <title>Extensive microbial diversity within the chicken gut microbiome revealed by metagenomics and culture.</title>
        <authorList>
            <person name="Gilroy R."/>
            <person name="Ravi A."/>
            <person name="Getino M."/>
            <person name="Pursley I."/>
            <person name="Horton D.L."/>
            <person name="Alikhan N.F."/>
            <person name="Baker D."/>
            <person name="Gharbi K."/>
            <person name="Hall N."/>
            <person name="Watson M."/>
            <person name="Adriaenssens E.M."/>
            <person name="Foster-Nyarko E."/>
            <person name="Jarju S."/>
            <person name="Secka A."/>
            <person name="Antonio M."/>
            <person name="Oren A."/>
            <person name="Chaudhuri R.R."/>
            <person name="La Ragione R."/>
            <person name="Hildebrand F."/>
            <person name="Pallen M.J."/>
        </authorList>
    </citation>
    <scope>NUCLEOTIDE SEQUENCE</scope>
    <source>
        <strain evidence="2">ChiBcec15-1070</strain>
    </source>
</reference>
<dbReference type="AlphaFoldDB" id="A0A9D1TY39"/>
<name>A0A9D1TY39_9BACT</name>
<evidence type="ECO:0000256" key="1">
    <source>
        <dbReference type="SAM" id="SignalP"/>
    </source>
</evidence>
<gene>
    <name evidence="2" type="ORF">H9888_06750</name>
</gene>
<keyword evidence="1" id="KW-0732">Signal</keyword>
<proteinExistence type="predicted"/>
<dbReference type="Proteomes" id="UP000823926">
    <property type="component" value="Unassembled WGS sequence"/>
</dbReference>
<feature type="chain" id="PRO_5039674476" evidence="1">
    <location>
        <begin position="32"/>
        <end position="480"/>
    </location>
</feature>
<dbReference type="InterPro" id="IPR027840">
    <property type="entry name" value="DUF4493"/>
</dbReference>
<dbReference type="PROSITE" id="PS51257">
    <property type="entry name" value="PROKAR_LIPOPROTEIN"/>
    <property type="match status" value="1"/>
</dbReference>
<organism evidence="2 3">
    <name type="scientific">Candidatus Rikenella faecigallinarum</name>
    <dbReference type="NCBI Taxonomy" id="2838745"/>
    <lineage>
        <taxon>Bacteria</taxon>
        <taxon>Pseudomonadati</taxon>
        <taxon>Bacteroidota</taxon>
        <taxon>Bacteroidia</taxon>
        <taxon>Bacteroidales</taxon>
        <taxon>Rikenellaceae</taxon>
        <taxon>Rikenella</taxon>
    </lineage>
</organism>
<accession>A0A9D1TY39</accession>
<evidence type="ECO:0000313" key="3">
    <source>
        <dbReference type="Proteomes" id="UP000823926"/>
    </source>
</evidence>
<sequence>MKTYNHNTTRQTLKMLLICGTAYLFTACVQAKDPYADGGQNIGQMGSMTVSSLGREGDFIVVEADGGDTKTDGTAVVPDVSTFRVAILDSKGENVVHNNLTNSDYQWETYDEVNGQTVTIASGKYKLEAASLPEEPLAAWETPYYYGMQDFTVRVSNLTTVDLVCKLANVKVTVEWGQDFLDKVESPQAVVYYDYTDPTTAQKVSASLIYSIQETRAGYFKVPADGKLYVKVTGIRKEDGQPLSNGAGQTSIISGVEAMQWHKVKIGYQQTGSVSSSVTIDYTTIDSEHTIEIPDGDGVIDGGSNNDNWEGDGGDGEQPEETIAIVGANFNGSPFDIAQQQTVSLSNQNQIDVRFDARNGIDQLYVTIESDALATLLPGLGLENGVPFDIANPPATAPDGVDETMWWVNLFADPQIGILDPSVPIKGKTSHTFSVGGLMSLLGSVANPAVNGPAVHKFGLRVVDATGAEQQATLAIYLTE</sequence>
<reference evidence="2" key="2">
    <citation type="submission" date="2021-04" db="EMBL/GenBank/DDBJ databases">
        <authorList>
            <person name="Gilroy R."/>
        </authorList>
    </citation>
    <scope>NUCLEOTIDE SEQUENCE</scope>
    <source>
        <strain evidence="2">ChiBcec15-1070</strain>
    </source>
</reference>
<comment type="caution">
    <text evidence="2">The sequence shown here is derived from an EMBL/GenBank/DDBJ whole genome shotgun (WGS) entry which is preliminary data.</text>
</comment>
<evidence type="ECO:0000313" key="2">
    <source>
        <dbReference type="EMBL" id="HIW11178.1"/>
    </source>
</evidence>